<dbReference type="EMBL" id="BSNX01000001">
    <property type="protein sequence ID" value="GLQ70733.1"/>
    <property type="molecule type" value="Genomic_DNA"/>
</dbReference>
<organism evidence="2 3">
    <name type="scientific">Vibrio penaeicida</name>
    <dbReference type="NCBI Taxonomy" id="104609"/>
    <lineage>
        <taxon>Bacteria</taxon>
        <taxon>Pseudomonadati</taxon>
        <taxon>Pseudomonadota</taxon>
        <taxon>Gammaproteobacteria</taxon>
        <taxon>Vibrionales</taxon>
        <taxon>Vibrionaceae</taxon>
        <taxon>Vibrio</taxon>
    </lineage>
</organism>
<proteinExistence type="predicted"/>
<evidence type="ECO:0008006" key="4">
    <source>
        <dbReference type="Google" id="ProtNLM"/>
    </source>
</evidence>
<protein>
    <recommendedName>
        <fullName evidence="4">Chromosome partitioning protein ParA</fullName>
    </recommendedName>
</protein>
<evidence type="ECO:0000313" key="3">
    <source>
        <dbReference type="Proteomes" id="UP001156690"/>
    </source>
</evidence>
<keyword evidence="1" id="KW-0175">Coiled coil</keyword>
<accession>A0AAV5NKL0</accession>
<name>A0AAV5NKL0_9VIBR</name>
<keyword evidence="3" id="KW-1185">Reference proteome</keyword>
<sequence>MMTKVFSFLVPVVLAGATYLSLSSDTANERTAGIAPSSTVLSNATEQQSKAQEIRDQAKIVADDPKSMPETQENRFDDLKGALLYSALESFWEKCRAIGDCTSQLDKALLNMDERWYQLLSRFPSLSDEWNLQQANIPLENAGNLKERVQLFKEGAHQVWGDMASVILSDQFTLLDFRLASEEITHVEPDMFFEAYQSLISQWNTSVQGLNVSTNAEQYEYGLSLIPSHYSHENQRDIRKMLRLHHLESEDIRELEARENQVDAQKKEVNDYQLELRKLKSRLADQRTREKSHLNDREWESYYHQQVTEFRQEFFSVK</sequence>
<feature type="coiled-coil region" evidence="1">
    <location>
        <begin position="255"/>
        <end position="289"/>
    </location>
</feature>
<dbReference type="Proteomes" id="UP001156690">
    <property type="component" value="Unassembled WGS sequence"/>
</dbReference>
<dbReference type="AlphaFoldDB" id="A0AAV5NKL0"/>
<reference evidence="3" key="1">
    <citation type="journal article" date="2019" name="Int. J. Syst. Evol. Microbiol.">
        <title>The Global Catalogue of Microorganisms (GCM) 10K type strain sequencing project: providing services to taxonomists for standard genome sequencing and annotation.</title>
        <authorList>
            <consortium name="The Broad Institute Genomics Platform"/>
            <consortium name="The Broad Institute Genome Sequencing Center for Infectious Disease"/>
            <person name="Wu L."/>
            <person name="Ma J."/>
        </authorList>
    </citation>
    <scope>NUCLEOTIDE SEQUENCE [LARGE SCALE GENOMIC DNA]</scope>
    <source>
        <strain evidence="3">NBRC 15640</strain>
    </source>
</reference>
<comment type="caution">
    <text evidence="2">The sequence shown here is derived from an EMBL/GenBank/DDBJ whole genome shotgun (WGS) entry which is preliminary data.</text>
</comment>
<gene>
    <name evidence="2" type="ORF">GCM10007932_00930</name>
</gene>
<dbReference type="RefSeq" id="WP_126608447.1">
    <property type="nucleotide sequence ID" value="NZ_AP025144.1"/>
</dbReference>
<evidence type="ECO:0000256" key="1">
    <source>
        <dbReference type="SAM" id="Coils"/>
    </source>
</evidence>
<evidence type="ECO:0000313" key="2">
    <source>
        <dbReference type="EMBL" id="GLQ70733.1"/>
    </source>
</evidence>